<evidence type="ECO:0000313" key="2">
    <source>
        <dbReference type="EMBL" id="MDP4575717.1"/>
    </source>
</evidence>
<reference evidence="2 3" key="1">
    <citation type="submission" date="2023-08" db="EMBL/GenBank/DDBJ databases">
        <title>genomic of G39.</title>
        <authorList>
            <person name="Wang Y."/>
        </authorList>
    </citation>
    <scope>NUCLEOTIDE SEQUENCE [LARGE SCALE GENOMIC DNA]</scope>
    <source>
        <strain evidence="2 3">G39</strain>
    </source>
</reference>
<dbReference type="Proteomes" id="UP001240639">
    <property type="component" value="Unassembled WGS sequence"/>
</dbReference>
<accession>A0ABT9HSB6</accession>
<comment type="caution">
    <text evidence="2">The sequence shown here is derived from an EMBL/GenBank/DDBJ whole genome shotgun (WGS) entry which is preliminary data.</text>
</comment>
<evidence type="ECO:0000313" key="3">
    <source>
        <dbReference type="Proteomes" id="UP001240639"/>
    </source>
</evidence>
<evidence type="ECO:0000256" key="1">
    <source>
        <dbReference type="SAM" id="Phobius"/>
    </source>
</evidence>
<gene>
    <name evidence="2" type="ORF">Q9K02_11255</name>
</gene>
<proteinExistence type="predicted"/>
<keyword evidence="1" id="KW-0472">Membrane</keyword>
<dbReference type="Pfam" id="PF11335">
    <property type="entry name" value="DUF3137"/>
    <property type="match status" value="1"/>
</dbReference>
<feature type="transmembrane region" description="Helical" evidence="1">
    <location>
        <begin position="37"/>
        <end position="57"/>
    </location>
</feature>
<keyword evidence="1" id="KW-0812">Transmembrane</keyword>
<dbReference type="RefSeq" id="WP_305932972.1">
    <property type="nucleotide sequence ID" value="NZ_JAVAIM010000001.1"/>
</dbReference>
<sequence>MIEYPDADRLMAGELGAWLEGQAQVRADAVALSWDRLWKAGMVLLPLAAFFFILVPIEFTPKLWLTGFALTGAWAWSQIPKQKAKKQVKTGINEAIAGALGLTYCHDCEATDAFEIAREYRLLPKHQKRDFEDLWQGETAGHDFTLHEAHLQERRGSGKNRRWVTVFRGAIVSVAFERPFHGTTLLAKDGQFKKLFGGAKDSVKLDGQVLQLADMVSPDFEDRFDVYTTDQTEARWLINPEYIERLLNLERLFQGKGSAVVFTGGNMVLALEGGNLFESGSLNPQADRAMVAQTIRQFAGIADLALTMNRIRPAERYG</sequence>
<dbReference type="EMBL" id="JAVAIM010000001">
    <property type="protein sequence ID" value="MDP4575717.1"/>
    <property type="molecule type" value="Genomic_DNA"/>
</dbReference>
<name>A0ABT9HSB6_9SPHN</name>
<keyword evidence="1" id="KW-1133">Transmembrane helix</keyword>
<keyword evidence="3" id="KW-1185">Reference proteome</keyword>
<protein>
    <submittedName>
        <fullName evidence="2">DUF3137 domain-containing protein</fullName>
    </submittedName>
</protein>
<organism evidence="2 3">
    <name type="scientific">Qipengyuania profundimaris</name>
    <dbReference type="NCBI Taxonomy" id="3067652"/>
    <lineage>
        <taxon>Bacteria</taxon>
        <taxon>Pseudomonadati</taxon>
        <taxon>Pseudomonadota</taxon>
        <taxon>Alphaproteobacteria</taxon>
        <taxon>Sphingomonadales</taxon>
        <taxon>Erythrobacteraceae</taxon>
        <taxon>Qipengyuania</taxon>
    </lineage>
</organism>
<dbReference type="InterPro" id="IPR021484">
    <property type="entry name" value="DUF3137"/>
</dbReference>